<organism evidence="1 2">
    <name type="scientific">Allofournierella massiliensis</name>
    <dbReference type="NCBI Taxonomy" id="1650663"/>
    <lineage>
        <taxon>Bacteria</taxon>
        <taxon>Bacillati</taxon>
        <taxon>Bacillota</taxon>
        <taxon>Clostridia</taxon>
        <taxon>Eubacteriales</taxon>
        <taxon>Oscillospiraceae</taxon>
        <taxon>Allofournierella</taxon>
    </lineage>
</organism>
<accession>A0A4R1QL23</accession>
<proteinExistence type="predicted"/>
<dbReference type="EMBL" id="SLUM01000022">
    <property type="protein sequence ID" value="TCL54316.1"/>
    <property type="molecule type" value="Genomic_DNA"/>
</dbReference>
<evidence type="ECO:0000313" key="2">
    <source>
        <dbReference type="Proteomes" id="UP000295184"/>
    </source>
</evidence>
<dbReference type="STRING" id="1650663.GCA_001486665_02410"/>
<reference evidence="1 2" key="1">
    <citation type="submission" date="2019-03" db="EMBL/GenBank/DDBJ databases">
        <title>Genomic Encyclopedia of Type Strains, Phase IV (KMG-IV): sequencing the most valuable type-strain genomes for metagenomic binning, comparative biology and taxonomic classification.</title>
        <authorList>
            <person name="Goeker M."/>
        </authorList>
    </citation>
    <scope>NUCLEOTIDE SEQUENCE [LARGE SCALE GENOMIC DNA]</scope>
    <source>
        <strain evidence="1 2">DSM 100451</strain>
    </source>
</reference>
<evidence type="ECO:0000313" key="1">
    <source>
        <dbReference type="EMBL" id="TCL54316.1"/>
    </source>
</evidence>
<dbReference type="Proteomes" id="UP000295184">
    <property type="component" value="Unassembled WGS sequence"/>
</dbReference>
<sequence length="58" mass="6928">MQISIEKKLKNIKKPAVYSIVKRSVGHWQDPPKSLQAYRSYSAAHFHVYERCRHFRRG</sequence>
<dbReference type="AlphaFoldDB" id="A0A4R1QL23"/>
<name>A0A4R1QL23_9FIRM</name>
<protein>
    <submittedName>
        <fullName evidence="1">Uncharacterized protein</fullName>
    </submittedName>
</protein>
<gene>
    <name evidence="1" type="ORF">EDD77_1227</name>
</gene>
<comment type="caution">
    <text evidence="1">The sequence shown here is derived from an EMBL/GenBank/DDBJ whole genome shotgun (WGS) entry which is preliminary data.</text>
</comment>